<keyword evidence="1" id="KW-0732">Signal</keyword>
<dbReference type="InterPro" id="IPR013783">
    <property type="entry name" value="Ig-like_fold"/>
</dbReference>
<evidence type="ECO:0000313" key="5">
    <source>
        <dbReference type="Proteomes" id="UP000316371"/>
    </source>
</evidence>
<dbReference type="NCBIfam" id="TIGR04131">
    <property type="entry name" value="Bac_Flav_CTERM"/>
    <property type="match status" value="1"/>
</dbReference>
<gene>
    <name evidence="4" type="ORF">FNW21_00910</name>
</gene>
<dbReference type="Gene3D" id="2.60.40.1220">
    <property type="match status" value="3"/>
</dbReference>
<keyword evidence="5" id="KW-1185">Reference proteome</keyword>
<reference evidence="4 5" key="1">
    <citation type="submission" date="2019-07" db="EMBL/GenBank/DDBJ databases">
        <title>Novel species of Flavobacterium.</title>
        <authorList>
            <person name="Liu Q."/>
            <person name="Xin Y.-H."/>
        </authorList>
    </citation>
    <scope>NUCLEOTIDE SEQUENCE [LARGE SCALE GENOMIC DNA]</scope>
    <source>
        <strain evidence="4 5">LB1R34</strain>
    </source>
</reference>
<dbReference type="RefSeq" id="WP_144254847.1">
    <property type="nucleotide sequence ID" value="NZ_VJZT01000001.1"/>
</dbReference>
<dbReference type="InterPro" id="IPR045828">
    <property type="entry name" value="PKD_Bacteroidetes"/>
</dbReference>
<dbReference type="EMBL" id="VJZT01000001">
    <property type="protein sequence ID" value="TRX42923.1"/>
    <property type="molecule type" value="Genomic_DNA"/>
</dbReference>
<dbReference type="Proteomes" id="UP000316371">
    <property type="component" value="Unassembled WGS sequence"/>
</dbReference>
<evidence type="ECO:0000256" key="1">
    <source>
        <dbReference type="ARBA" id="ARBA00022729"/>
    </source>
</evidence>
<dbReference type="InterPro" id="IPR026341">
    <property type="entry name" value="T9SS_type_B"/>
</dbReference>
<comment type="caution">
    <text evidence="4">The sequence shown here is derived from an EMBL/GenBank/DDBJ whole genome shotgun (WGS) entry which is preliminary data.</text>
</comment>
<evidence type="ECO:0000313" key="4">
    <source>
        <dbReference type="EMBL" id="TRX42923.1"/>
    </source>
</evidence>
<feature type="domain" description="PKD-like" evidence="3">
    <location>
        <begin position="1935"/>
        <end position="2016"/>
    </location>
</feature>
<dbReference type="Pfam" id="PF19081">
    <property type="entry name" value="Ig_7"/>
    <property type="match status" value="1"/>
</dbReference>
<dbReference type="InterPro" id="IPR044023">
    <property type="entry name" value="Ig_7"/>
</dbReference>
<dbReference type="InterPro" id="IPR008979">
    <property type="entry name" value="Galactose-bd-like_sf"/>
</dbReference>
<organism evidence="4 5">
    <name type="scientific">Flavobacterium restrictum</name>
    <dbReference type="NCBI Taxonomy" id="2594428"/>
    <lineage>
        <taxon>Bacteria</taxon>
        <taxon>Pseudomonadati</taxon>
        <taxon>Bacteroidota</taxon>
        <taxon>Flavobacteriia</taxon>
        <taxon>Flavobacteriales</taxon>
        <taxon>Flavobacteriaceae</taxon>
        <taxon>Flavobacterium</taxon>
    </lineage>
</organism>
<feature type="domain" description="PKD-like" evidence="3">
    <location>
        <begin position="2025"/>
        <end position="2105"/>
    </location>
</feature>
<dbReference type="InterPro" id="IPR014755">
    <property type="entry name" value="Cu-Rt/internalin_Ig-like"/>
</dbReference>
<dbReference type="OrthoDB" id="1652165at2"/>
<dbReference type="Gene3D" id="2.60.40.10">
    <property type="entry name" value="Immunoglobulins"/>
    <property type="match status" value="1"/>
</dbReference>
<evidence type="ECO:0000259" key="2">
    <source>
        <dbReference type="Pfam" id="PF19081"/>
    </source>
</evidence>
<accession>A0A553EDN0</accession>
<name>A0A553EDN0_9FLAO</name>
<feature type="domain" description="Ig-like" evidence="2">
    <location>
        <begin position="1291"/>
        <end position="1367"/>
    </location>
</feature>
<protein>
    <submittedName>
        <fullName evidence="4">T9SS type B sorting domain-containing protein</fullName>
    </submittedName>
</protein>
<feature type="domain" description="PKD-like" evidence="3">
    <location>
        <begin position="1753"/>
        <end position="1835"/>
    </location>
</feature>
<proteinExistence type="predicted"/>
<dbReference type="Pfam" id="PF19406">
    <property type="entry name" value="PKD_5"/>
    <property type="match status" value="4"/>
</dbReference>
<sequence length="2353" mass="239447">MLQNSCYSLFAPKKRFFIVFVFCFLFTFNAKGQNLITANNPGFEGAGGFDSNGYTNISPGTSGISADGNYALTGNSGPMNTSSFINVTPHSGSKMMVVDANNQIFWKQNPNIQLQGGTTYTFSYWVVNINKNGTSNSSFPNPIIKIEALDNCGCTPVLKSGSATVNSTTWQQVVYEITPSGTGGKYVRIELSTPTASPNGNDFALDDLSLIAPPLPLAISASHIGISCPGLTDASISAYGFGGVQPYSYKLTPSTGVSTSNATGIFTNLVADTYTIEVTDTNSPIGKKTTSVVIDPIVDMTIAAGTTANPALVPATSLQPVNTSICNGTTITLKAANMSGYTWTATPVDPTLTTPNATSITVTPTQNTVYTVTANAPSGLLTNLVYNGDFEKDTAGFSSSYAYYATNPTFVQQAYGVISNPKTWGSVYDTATDYSGTGNMFITDGSKTLGDKVWGQNIAVKPGIVYDFDYFLRTITSTDAAHPAKLQLKINGVIVNNSVASAIDVAPTVTAGGWLNFKHTWTAGAGITTATVELYDTEISASGNDFGIDDITFIPQVTSSCRPSKSITVAISPGTSNTAFTYPTPVCQTTTVVTPVKTTPATFTAGGTWSKFAGAGTLSINSTTGVINPSLSTAGTYTVKYAVGADASICQAAGSSTFDITINVQPNAGTDGGATACESNTTTIDLYSLISGEQTGGTWARTSGTGGTFTAGAGTFAPAIRATTSTFSYTLTATAACLAAVSKATVTIIPQPSAGTDGGITVCESSTTAIDLYSLISGEQAGGTWARTSGTGGTFNAGSATYTPAVGATTSTFTYSVLGTAPCVNDTSIGTITINTQPNAGTSGGISVCESSTTAIDLFTLISGEQAGGSWSRTTGTGGTFNALVGSYSPAIGATTSTFSYTILGTAPCVNSVSVATVTLNTTPILTISCGTATATSVTFNWNAIAGATGYTYSYTPALAATVTGTISSPTTTLTVTGLTAGQSVSLTFTPVGSACPEPVSANCVASNCVVPIVNPIVKITNCANTTVSLIDFTSPDATATFKWTNTNITIGIPASGSGDITAFTALNTSAVAQTATITVTATDALGFCTGPATTFDIVVSPLPSLTLTSAPASTAQTPCINSGINTISYTIGGSATGAILTGSLPTGVTGNFAFGVYTIAGTPSQSGTFNYSVATTGGCLPTVTLVGSIVVSPSSILTLTSATATTSQTPCINTAINPITYAIIGSATSAVLTGSLPTGVTGTFSAGIFTITGTPSQSGTFNYSVATTGGCSPAAILIGTIVVSPQVPLPSVTPPSDYCQGSIATALIASALPGATLNWYGTNATGGIASTTAPIPSTAVAGTINYYVSQTISGCEGARAVIPVKVVADNGKRLSLFIDYAQSTATTLYFDFANVGQSSFTYTYTIDGGAPVTGNWLSPSHFVVNVASRNQCVTFTLVANGTPCVPSETVSNVATPNFAAIPAFCSGSTAPILAITSPNGIVGTWFPATINNTIAGSYEFTPNTSFPCANKQTLTTTITPNVTPTFTQVSAICAGTILAALPTTSNNGITGTWSPGLDNTKTTLYTFKPTAGLCATNATMTITVNSKVTPTFTAVTPICSGTILAALPTTSTNGIAGTWSPTLDNTKTTLYTFLPATGLCATTTTMTIVVNDLPTASISGSAGVCLGTGTTILFTGTPNATVSYTINGGTALTLVLDATGKASLPTGNLLVTTIYSLVSATNPTTLCSQTVSGTATVTIKPSPVATATPASQKICSGDQTGIVLSSTIAATTYNWTVLSQTGATGASAGTGASISQALTATGSVLGTVIYSIIPTANGCSGSPITVTIDVTPVPIAKATPSLQAICSGDTTSFVLSSNLAGATYEWNVVQTNVAGALAGSGLAIVQTLTTITNNTGQVVYTIKPVLNGCYGQPITVTIDVIPVPIANANPTAATLCSGETTAIALTSPNVVGAAFNWTVIQNGVSGATAGTGTAITQKLIATGSVAGTVEYTITPTKNACVGLPIKVIVTVNPSPEVFGPTLTTICSGESPSISLAPNPLMVATTFDWTVVQTGVTGATNGSGNTINQVLEATGTAQGFVIYTVTPSLNGCQGKPLAIKVLVNSLPNPTLADGIICVNQTSNIAFETYTLATGLSATTHTFEWFLSPSTTPIAGAIGSSYEALVAGDYSVIATNKSTGCISLPATATITASFPATTIATTQTPAFADDATITVTVSGGNGVYEYQLDDGPFQVSNLFTNVSLGPHQVTVGDTNGCTNLTQNVFIIGYPKFFTPNGDGYNENWNIVGLNGQPNSKIFLFDRYGKLLKQISPTEQGWDGTYNGQPLPADDYWFTVEYEELATTKVFRAHFTLKR</sequence>
<dbReference type="SUPFAM" id="SSF49785">
    <property type="entry name" value="Galactose-binding domain-like"/>
    <property type="match status" value="1"/>
</dbReference>
<feature type="domain" description="PKD-like" evidence="3">
    <location>
        <begin position="1845"/>
        <end position="1925"/>
    </location>
</feature>
<dbReference type="Pfam" id="PF13585">
    <property type="entry name" value="CHU_C"/>
    <property type="match status" value="1"/>
</dbReference>
<evidence type="ECO:0000259" key="3">
    <source>
        <dbReference type="Pfam" id="PF19406"/>
    </source>
</evidence>
<dbReference type="Gene3D" id="2.60.120.260">
    <property type="entry name" value="Galactose-binding domain-like"/>
    <property type="match status" value="2"/>
</dbReference>